<evidence type="ECO:0000313" key="2">
    <source>
        <dbReference type="Proteomes" id="UP001363010"/>
    </source>
</evidence>
<dbReference type="InterPro" id="IPR006311">
    <property type="entry name" value="TAT_signal"/>
</dbReference>
<keyword evidence="2" id="KW-1185">Reference proteome</keyword>
<proteinExistence type="predicted"/>
<reference evidence="1 2" key="1">
    <citation type="submission" date="2024-03" db="EMBL/GenBank/DDBJ databases">
        <title>Novel species of the genus Variovorax.</title>
        <authorList>
            <person name="Liu Q."/>
            <person name="Xin Y.-H."/>
        </authorList>
    </citation>
    <scope>NUCLEOTIDE SEQUENCE [LARGE SCALE GENOMIC DNA]</scope>
    <source>
        <strain evidence="1 2">KACC 18501</strain>
    </source>
</reference>
<protein>
    <submittedName>
        <fullName evidence="1">DUF1501 domain-containing protein</fullName>
    </submittedName>
</protein>
<dbReference type="PROSITE" id="PS51318">
    <property type="entry name" value="TAT"/>
    <property type="match status" value="1"/>
</dbReference>
<dbReference type="PANTHER" id="PTHR43737">
    <property type="entry name" value="BLL7424 PROTEIN"/>
    <property type="match status" value="1"/>
</dbReference>
<dbReference type="Proteomes" id="UP001363010">
    <property type="component" value="Unassembled WGS sequence"/>
</dbReference>
<comment type="caution">
    <text evidence="1">The sequence shown here is derived from an EMBL/GenBank/DDBJ whole genome shotgun (WGS) entry which is preliminary data.</text>
</comment>
<sequence>MTDCRYPRRDFLRIAVGSAALTLVAPRLALAEAATQRRFVFVIQRGAADGLETLLPYADPGYARLRGALALDPATASHLDGSFALHPALAETAKLYAAKEALFVHAVASPYRDRSHFDGQNVLETGGAAPYQLKDGWLNRLVGLLPRASKEAIAFSPTVPVALRGPAEVASYAPSALPQASDDLMLRVAQLYQHDAQLHALWTSAMDTRDFAMGGEGGGMAGPARPRQDGASIGKVAAGFLARADGPRIAMIETGGWDTHSAQNARLAAQLRNLDAMVAALRDGMGGAWSDTVVLVATEFGRTAAANGTSGTDHGTGCVAMLLGGAVQGGRVLADWPGLDSGNLYENRDLKPTTSVDALIAGAAGECFGIDPRRLTRSLFPQTAPLPGGAKGAALPRLLRA</sequence>
<evidence type="ECO:0000313" key="1">
    <source>
        <dbReference type="EMBL" id="MEJ8824985.1"/>
    </source>
</evidence>
<accession>A0ABU8W4Z6</accession>
<organism evidence="1 2">
    <name type="scientific">Variovorax humicola</name>
    <dbReference type="NCBI Taxonomy" id="1769758"/>
    <lineage>
        <taxon>Bacteria</taxon>
        <taxon>Pseudomonadati</taxon>
        <taxon>Pseudomonadota</taxon>
        <taxon>Betaproteobacteria</taxon>
        <taxon>Burkholderiales</taxon>
        <taxon>Comamonadaceae</taxon>
        <taxon>Variovorax</taxon>
    </lineage>
</organism>
<dbReference type="Pfam" id="PF07394">
    <property type="entry name" value="DUF1501"/>
    <property type="match status" value="1"/>
</dbReference>
<dbReference type="RefSeq" id="WP_340366012.1">
    <property type="nucleotide sequence ID" value="NZ_JBBKZV010000018.1"/>
</dbReference>
<gene>
    <name evidence="1" type="ORF">WKW80_23645</name>
</gene>
<dbReference type="InterPro" id="IPR010869">
    <property type="entry name" value="DUF1501"/>
</dbReference>
<name>A0ABU8W4Z6_9BURK</name>
<dbReference type="PANTHER" id="PTHR43737:SF1">
    <property type="entry name" value="DUF1501 DOMAIN-CONTAINING PROTEIN"/>
    <property type="match status" value="1"/>
</dbReference>
<dbReference type="EMBL" id="JBBKZV010000018">
    <property type="protein sequence ID" value="MEJ8824985.1"/>
    <property type="molecule type" value="Genomic_DNA"/>
</dbReference>